<gene>
    <name evidence="1" type="ORF">GCM10011346_39950</name>
</gene>
<sequence>MIQAETKAGVGVQWQIAEIGKKRDGITRKRVTQNKDKKRYGAVCYRWRQVMETQFIRVLYNSGQIADRDT</sequence>
<organism evidence="1 2">
    <name type="scientific">Oceanobacillus neutriphilus</name>
    <dbReference type="NCBI Taxonomy" id="531815"/>
    <lineage>
        <taxon>Bacteria</taxon>
        <taxon>Bacillati</taxon>
        <taxon>Bacillota</taxon>
        <taxon>Bacilli</taxon>
        <taxon>Bacillales</taxon>
        <taxon>Bacillaceae</taxon>
        <taxon>Oceanobacillus</taxon>
    </lineage>
</organism>
<evidence type="ECO:0008006" key="3">
    <source>
        <dbReference type="Google" id="ProtNLM"/>
    </source>
</evidence>
<reference evidence="2" key="1">
    <citation type="journal article" date="2019" name="Int. J. Syst. Evol. Microbiol.">
        <title>The Global Catalogue of Microorganisms (GCM) 10K type strain sequencing project: providing services to taxonomists for standard genome sequencing and annotation.</title>
        <authorList>
            <consortium name="The Broad Institute Genomics Platform"/>
            <consortium name="The Broad Institute Genome Sequencing Center for Infectious Disease"/>
            <person name="Wu L."/>
            <person name="Ma J."/>
        </authorList>
    </citation>
    <scope>NUCLEOTIDE SEQUENCE [LARGE SCALE GENOMIC DNA]</scope>
    <source>
        <strain evidence="2">CGMCC 1.7693</strain>
    </source>
</reference>
<proteinExistence type="predicted"/>
<dbReference type="Proteomes" id="UP000641206">
    <property type="component" value="Unassembled WGS sequence"/>
</dbReference>
<protein>
    <recommendedName>
        <fullName evidence="3">Transposase</fullName>
    </recommendedName>
</protein>
<name>A0ABQ2P022_9BACI</name>
<accession>A0ABQ2P022</accession>
<evidence type="ECO:0000313" key="2">
    <source>
        <dbReference type="Proteomes" id="UP000641206"/>
    </source>
</evidence>
<evidence type="ECO:0000313" key="1">
    <source>
        <dbReference type="EMBL" id="GGP14739.1"/>
    </source>
</evidence>
<keyword evidence="2" id="KW-1185">Reference proteome</keyword>
<dbReference type="EMBL" id="BMLW01000013">
    <property type="protein sequence ID" value="GGP14739.1"/>
    <property type="molecule type" value="Genomic_DNA"/>
</dbReference>
<comment type="caution">
    <text evidence="1">The sequence shown here is derived from an EMBL/GenBank/DDBJ whole genome shotgun (WGS) entry which is preliminary data.</text>
</comment>